<dbReference type="EMBL" id="MHIG01000026">
    <property type="protein sequence ID" value="OGY46862.1"/>
    <property type="molecule type" value="Genomic_DNA"/>
</dbReference>
<dbReference type="GO" id="GO:0006508">
    <property type="term" value="P:proteolysis"/>
    <property type="evidence" value="ECO:0007669"/>
    <property type="project" value="InterPro"/>
</dbReference>
<comment type="caution">
    <text evidence="2">The sequence shown here is derived from an EMBL/GenBank/DDBJ whole genome shotgun (WGS) entry which is preliminary data.</text>
</comment>
<dbReference type="Gene3D" id="3.40.50.1820">
    <property type="entry name" value="alpha/beta hydrolase"/>
    <property type="match status" value="1"/>
</dbReference>
<evidence type="ECO:0000313" key="2">
    <source>
        <dbReference type="EMBL" id="OGY46862.1"/>
    </source>
</evidence>
<evidence type="ECO:0000313" key="3">
    <source>
        <dbReference type="Proteomes" id="UP000178385"/>
    </source>
</evidence>
<sequence>TAVYTNGRGLKREQDYLARQGYVVLHTDYRNHAQSDEDNRDELAVRLAYAEDAVNAVYAIKNSDFVFIYKENIGMLGHSMGGGVTLQSLVIRPDLIKAVVLYAPVSGNLKLSYDRWLARRTATVANLERLYGSPAAKPEFWQNLSAENFYDKITAPVAIYHGTVDQSVPLEWSAATRQSLANNGVEADLTVYQGAPHEFISDWPDFMASVSRFFDRHLKVKNIPAAMLPEM</sequence>
<dbReference type="AlphaFoldDB" id="A0A1G1Y3I5"/>
<dbReference type="GO" id="GO:0008239">
    <property type="term" value="F:dipeptidyl-peptidase activity"/>
    <property type="evidence" value="ECO:0007669"/>
    <property type="project" value="TreeGrafter"/>
</dbReference>
<protein>
    <recommendedName>
        <fullName evidence="1">Peptidase S9 prolyl oligopeptidase catalytic domain-containing protein</fullName>
    </recommendedName>
</protein>
<gene>
    <name evidence="2" type="ORF">A2840_01575</name>
</gene>
<feature type="domain" description="Peptidase S9 prolyl oligopeptidase catalytic" evidence="1">
    <location>
        <begin position="12"/>
        <end position="219"/>
    </location>
</feature>
<feature type="non-terminal residue" evidence="2">
    <location>
        <position position="1"/>
    </location>
</feature>
<dbReference type="SUPFAM" id="SSF53474">
    <property type="entry name" value="alpha/beta-Hydrolases"/>
    <property type="match status" value="1"/>
</dbReference>
<dbReference type="PANTHER" id="PTHR11731:SF193">
    <property type="entry name" value="DIPEPTIDYL PEPTIDASE 9"/>
    <property type="match status" value="1"/>
</dbReference>
<dbReference type="InterPro" id="IPR029058">
    <property type="entry name" value="AB_hydrolase_fold"/>
</dbReference>
<dbReference type="Pfam" id="PF00326">
    <property type="entry name" value="Peptidase_S9"/>
    <property type="match status" value="1"/>
</dbReference>
<dbReference type="Proteomes" id="UP000178385">
    <property type="component" value="Unassembled WGS sequence"/>
</dbReference>
<dbReference type="InterPro" id="IPR001375">
    <property type="entry name" value="Peptidase_S9_cat"/>
</dbReference>
<organism evidence="2 3">
    <name type="scientific">Candidatus Buchananbacteria bacterium RIFCSPHIGHO2_01_FULL_47_11b</name>
    <dbReference type="NCBI Taxonomy" id="1797537"/>
    <lineage>
        <taxon>Bacteria</taxon>
        <taxon>Candidatus Buchananiibacteriota</taxon>
    </lineage>
</organism>
<dbReference type="PANTHER" id="PTHR11731">
    <property type="entry name" value="PROTEASE FAMILY S9B,C DIPEPTIDYL-PEPTIDASE IV-RELATED"/>
    <property type="match status" value="1"/>
</dbReference>
<evidence type="ECO:0000259" key="1">
    <source>
        <dbReference type="Pfam" id="PF00326"/>
    </source>
</evidence>
<name>A0A1G1Y3I5_9BACT</name>
<dbReference type="InterPro" id="IPR050278">
    <property type="entry name" value="Serine_Prot_S9B/DPPIV"/>
</dbReference>
<dbReference type="GO" id="GO:0008236">
    <property type="term" value="F:serine-type peptidase activity"/>
    <property type="evidence" value="ECO:0007669"/>
    <property type="project" value="InterPro"/>
</dbReference>
<reference evidence="2 3" key="1">
    <citation type="journal article" date="2016" name="Nat. Commun.">
        <title>Thousands of microbial genomes shed light on interconnected biogeochemical processes in an aquifer system.</title>
        <authorList>
            <person name="Anantharaman K."/>
            <person name="Brown C.T."/>
            <person name="Hug L.A."/>
            <person name="Sharon I."/>
            <person name="Castelle C.J."/>
            <person name="Probst A.J."/>
            <person name="Thomas B.C."/>
            <person name="Singh A."/>
            <person name="Wilkins M.J."/>
            <person name="Karaoz U."/>
            <person name="Brodie E.L."/>
            <person name="Williams K.H."/>
            <person name="Hubbard S.S."/>
            <person name="Banfield J.F."/>
        </authorList>
    </citation>
    <scope>NUCLEOTIDE SEQUENCE [LARGE SCALE GENOMIC DNA]</scope>
</reference>
<accession>A0A1G1Y3I5</accession>
<proteinExistence type="predicted"/>